<gene>
    <name evidence="1" type="ORF">LCGC14_3127010</name>
</gene>
<dbReference type="Gene3D" id="3.40.50.300">
    <property type="entry name" value="P-loop containing nucleotide triphosphate hydrolases"/>
    <property type="match status" value="1"/>
</dbReference>
<reference evidence="1" key="1">
    <citation type="journal article" date="2015" name="Nature">
        <title>Complex archaea that bridge the gap between prokaryotes and eukaryotes.</title>
        <authorList>
            <person name="Spang A."/>
            <person name="Saw J.H."/>
            <person name="Jorgensen S.L."/>
            <person name="Zaremba-Niedzwiedzka K."/>
            <person name="Martijn J."/>
            <person name="Lind A.E."/>
            <person name="van Eijk R."/>
            <person name="Schleper C."/>
            <person name="Guy L."/>
            <person name="Ettema T.J."/>
        </authorList>
    </citation>
    <scope>NUCLEOTIDE SEQUENCE</scope>
</reference>
<name>A0A0F8Y7W0_9ZZZZ</name>
<dbReference type="InterPro" id="IPR027417">
    <property type="entry name" value="P-loop_NTPase"/>
</dbReference>
<evidence type="ECO:0008006" key="2">
    <source>
        <dbReference type="Google" id="ProtNLM"/>
    </source>
</evidence>
<feature type="non-terminal residue" evidence="1">
    <location>
        <position position="340"/>
    </location>
</feature>
<protein>
    <recommendedName>
        <fullName evidence="2">Terminase large subunit gp17-like C-terminal domain-containing protein</fullName>
    </recommendedName>
</protein>
<sequence>SMNSQEMKITFINGSILQLIGSDNIDSIVGTNPYGCVFSEYAIQDPKAYHFIRPILAANEGWALFISTPRGKNHFWELYQIALKHPDWFAYKLTLDDTQHIPYREIEKERSEGLMSEDLIQQEYYTSFTMGVEGAYYAKYLDKMRINSQIGQVPYEVGFKVHTAWDLGVRDSTTIIFFQVIGQAVRIIDCYENSKEGLEHYAKIIAQKPYIYGKHIAPHDIKVKEFGSGMTRIEKAKQLGIKFTVAPSLLIEDGIESVRSALSKIWIDEVKCVSFIKAIENYRQEFDSMKRTYKRFPLHNWASHYADSLRYLCISLPKVRDGLSAEDLDKRYRDAVYGDG</sequence>
<proteinExistence type="predicted"/>
<dbReference type="AlphaFoldDB" id="A0A0F8Y7W0"/>
<evidence type="ECO:0000313" key="1">
    <source>
        <dbReference type="EMBL" id="KKK50239.1"/>
    </source>
</evidence>
<organism evidence="1">
    <name type="scientific">marine sediment metagenome</name>
    <dbReference type="NCBI Taxonomy" id="412755"/>
    <lineage>
        <taxon>unclassified sequences</taxon>
        <taxon>metagenomes</taxon>
        <taxon>ecological metagenomes</taxon>
    </lineage>
</organism>
<feature type="non-terminal residue" evidence="1">
    <location>
        <position position="1"/>
    </location>
</feature>
<dbReference type="EMBL" id="LAZR01068119">
    <property type="protein sequence ID" value="KKK50239.1"/>
    <property type="molecule type" value="Genomic_DNA"/>
</dbReference>
<comment type="caution">
    <text evidence="1">The sequence shown here is derived from an EMBL/GenBank/DDBJ whole genome shotgun (WGS) entry which is preliminary data.</text>
</comment>
<accession>A0A0F8Y7W0</accession>
<dbReference type="Gene3D" id="3.30.420.280">
    <property type="match status" value="1"/>
</dbReference>